<accession>A0A3G9H692</accession>
<keyword evidence="2" id="KW-0645">Protease</keyword>
<proteinExistence type="predicted"/>
<evidence type="ECO:0000256" key="7">
    <source>
        <dbReference type="SAM" id="Coils"/>
    </source>
</evidence>
<protein>
    <submittedName>
        <fullName evidence="10">Peptidase M23 family</fullName>
    </submittedName>
    <submittedName>
        <fullName evidence="11">Peptidoglycan DD-metalloendopeptidase family protein</fullName>
    </submittedName>
</protein>
<feature type="domain" description="M23ase beta-sheet core" evidence="9">
    <location>
        <begin position="213"/>
        <end position="306"/>
    </location>
</feature>
<keyword evidence="7" id="KW-0175">Coiled coil</keyword>
<dbReference type="EMBL" id="WNBW01000005">
    <property type="protein sequence ID" value="MTU04237.1"/>
    <property type="molecule type" value="Genomic_DNA"/>
</dbReference>
<dbReference type="FunFam" id="2.70.70.10:FF:000006">
    <property type="entry name" value="M23 family peptidase"/>
    <property type="match status" value="1"/>
</dbReference>
<dbReference type="EMBL" id="CBDS010000079">
    <property type="protein sequence ID" value="CDB46289.1"/>
    <property type="molecule type" value="Genomic_DNA"/>
</dbReference>
<evidence type="ECO:0000313" key="12">
    <source>
        <dbReference type="EMBL" id="MTU04237.1"/>
    </source>
</evidence>
<evidence type="ECO:0000313" key="10">
    <source>
        <dbReference type="EMBL" id="CDB46289.1"/>
    </source>
</evidence>
<dbReference type="AlphaFoldDB" id="A0A3G9H692"/>
<evidence type="ECO:0000256" key="1">
    <source>
        <dbReference type="ARBA" id="ARBA00001947"/>
    </source>
</evidence>
<dbReference type="Proteomes" id="UP000443070">
    <property type="component" value="Unassembled WGS sequence"/>
</dbReference>
<evidence type="ECO:0000256" key="3">
    <source>
        <dbReference type="ARBA" id="ARBA00022723"/>
    </source>
</evidence>
<dbReference type="InterPro" id="IPR050570">
    <property type="entry name" value="Cell_wall_metabolism_enzyme"/>
</dbReference>
<dbReference type="PANTHER" id="PTHR21666:SF288">
    <property type="entry name" value="CELL DIVISION PROTEIN YTFB"/>
    <property type="match status" value="1"/>
</dbReference>
<evidence type="ECO:0000313" key="11">
    <source>
        <dbReference type="EMBL" id="MTT76173.1"/>
    </source>
</evidence>
<keyword evidence="4" id="KW-0378">Hydrolase</keyword>
<dbReference type="GO" id="GO:0006508">
    <property type="term" value="P:proteolysis"/>
    <property type="evidence" value="ECO:0007669"/>
    <property type="project" value="UniProtKB-KW"/>
</dbReference>
<dbReference type="OrthoDB" id="9809488at2"/>
<dbReference type="InterPro" id="IPR016047">
    <property type="entry name" value="M23ase_b-sheet_dom"/>
</dbReference>
<feature type="coiled-coil region" evidence="7">
    <location>
        <begin position="79"/>
        <end position="116"/>
    </location>
</feature>
<sequence>MEPIKRQRKESDSVYTIMLIPHKGHEPRSIHFRLSLLKKVGIVCGLLCLLGAGVLFQSSHILYKAHQDQQELLTYRSEKAVQEQKIGQLLQENEAIEKEMAELSKLEEAVRRELGEGAVQPSRSGIDRSQYLGQGGPQAAKVEAVDIYAAQNKVLQEKVKDRKATLNDLLGRLRELNQRKAALPTLWPTNGGTITSYFGGRSDPFGNRSYDWHPGVDIANDYGAPVYASASGTIEEAGWVSGYGRYVRIQHGYGYETAYGHMSKLAVQAGQSVSKGDVIGYVGSSGYSTGPHVHFEVLVNGQTTDPLELVR</sequence>
<evidence type="ECO:0000259" key="9">
    <source>
        <dbReference type="Pfam" id="PF01551"/>
    </source>
</evidence>
<evidence type="ECO:0000256" key="4">
    <source>
        <dbReference type="ARBA" id="ARBA00022801"/>
    </source>
</evidence>
<evidence type="ECO:0000313" key="14">
    <source>
        <dbReference type="Proteomes" id="UP000484547"/>
    </source>
</evidence>
<keyword evidence="8" id="KW-0812">Transmembrane</keyword>
<gene>
    <name evidence="10" type="ORF">BN533_01346</name>
    <name evidence="11" type="ORF">GMD11_07840</name>
    <name evidence="12" type="ORF">GMD18_07495</name>
</gene>
<keyword evidence="13" id="KW-1185">Reference proteome</keyword>
<reference evidence="13 14" key="2">
    <citation type="journal article" date="2019" name="Nat. Med.">
        <title>A library of human gut bacterial isolates paired with longitudinal multiomics data enables mechanistic microbiome research.</title>
        <authorList>
            <person name="Poyet M."/>
            <person name="Groussin M."/>
            <person name="Gibbons S.M."/>
            <person name="Avila-Pacheco J."/>
            <person name="Jiang X."/>
            <person name="Kearney S.M."/>
            <person name="Perrotta A.R."/>
            <person name="Berdy B."/>
            <person name="Zhao S."/>
            <person name="Lieberman T.D."/>
            <person name="Swanson P.K."/>
            <person name="Smith M."/>
            <person name="Roesemann S."/>
            <person name="Alexander J.E."/>
            <person name="Rich S.A."/>
            <person name="Livny J."/>
            <person name="Vlamakis H."/>
            <person name="Clish C."/>
            <person name="Bullock K."/>
            <person name="Deik A."/>
            <person name="Scott J."/>
            <person name="Pierce K.A."/>
            <person name="Xavier R.J."/>
            <person name="Alm E.J."/>
        </authorList>
    </citation>
    <scope>NUCLEOTIDE SEQUENCE [LARGE SCALE GENOMIC DNA]</scope>
    <source>
        <strain evidence="11 14">BIOML-A13</strain>
        <strain evidence="12 13">BIOML-A3</strain>
    </source>
</reference>
<name>A0A3G9H692_9FIRM</name>
<organism evidence="10">
    <name type="scientific">Phascolarctobacterium faecium</name>
    <dbReference type="NCBI Taxonomy" id="33025"/>
    <lineage>
        <taxon>Bacteria</taxon>
        <taxon>Bacillati</taxon>
        <taxon>Bacillota</taxon>
        <taxon>Negativicutes</taxon>
        <taxon>Acidaminococcales</taxon>
        <taxon>Acidaminococcaceae</taxon>
        <taxon>Phascolarctobacterium</taxon>
    </lineage>
</organism>
<dbReference type="CDD" id="cd12797">
    <property type="entry name" value="M23_peptidase"/>
    <property type="match status" value="1"/>
</dbReference>
<dbReference type="GO" id="GO:0004222">
    <property type="term" value="F:metalloendopeptidase activity"/>
    <property type="evidence" value="ECO:0007669"/>
    <property type="project" value="TreeGrafter"/>
</dbReference>
<dbReference type="Gene3D" id="2.70.70.10">
    <property type="entry name" value="Glucose Permease (Domain IIA)"/>
    <property type="match status" value="1"/>
</dbReference>
<evidence type="ECO:0000313" key="13">
    <source>
        <dbReference type="Proteomes" id="UP000443070"/>
    </source>
</evidence>
<dbReference type="SUPFAM" id="SSF51261">
    <property type="entry name" value="Duplicated hybrid motif"/>
    <property type="match status" value="1"/>
</dbReference>
<keyword evidence="5" id="KW-0862">Zinc</keyword>
<reference evidence="10" key="1">
    <citation type="submission" date="2012-11" db="EMBL/GenBank/DDBJ databases">
        <title>Dependencies among metagenomic species, viruses, plasmids and units of genetic variation.</title>
        <authorList>
            <person name="Nielsen H.B."/>
            <person name="Almeida M."/>
            <person name="Juncker A.S."/>
            <person name="Rasmussen S."/>
            <person name="Li J."/>
            <person name="Sunagawa S."/>
            <person name="Plichta D."/>
            <person name="Gautier L."/>
            <person name="Le Chatelier E."/>
            <person name="Peletier E."/>
            <person name="Bonde I."/>
            <person name="Nielsen T."/>
            <person name="Manichanh C."/>
            <person name="Arumugam M."/>
            <person name="Batto J."/>
            <person name="Santos M.B.Q.D."/>
            <person name="Blom N."/>
            <person name="Borruel N."/>
            <person name="Burgdorf K.S."/>
            <person name="Boumezbeur F."/>
            <person name="Casellas F."/>
            <person name="Dore J."/>
            <person name="Guarner F."/>
            <person name="Hansen T."/>
            <person name="Hildebrand F."/>
            <person name="Kaas R.S."/>
            <person name="Kennedy S."/>
            <person name="Kristiansen K."/>
            <person name="Kultima J.R."/>
            <person name="Leonard P."/>
            <person name="Levenez F."/>
            <person name="Lund O."/>
            <person name="Moumen B."/>
            <person name="Le Paslier D."/>
            <person name="Pons N."/>
            <person name="Pedersen O."/>
            <person name="Prifti E."/>
            <person name="Qin J."/>
            <person name="Raes J."/>
            <person name="Tap J."/>
            <person name="Tims S."/>
            <person name="Ussery D.W."/>
            <person name="Yamada T."/>
            <person name="MetaHit consortium"/>
            <person name="Renault P."/>
            <person name="Sicheritz-Ponten T."/>
            <person name="Bork P."/>
            <person name="Wang J."/>
            <person name="Brunak S."/>
            <person name="Ehrlich S.D."/>
        </authorList>
    </citation>
    <scope>NUCLEOTIDE SEQUENCE [LARGE SCALE GENOMIC DNA]</scope>
</reference>
<keyword evidence="8" id="KW-1133">Transmembrane helix</keyword>
<comment type="cofactor">
    <cofactor evidence="1">
        <name>Zn(2+)</name>
        <dbReference type="ChEBI" id="CHEBI:29105"/>
    </cofactor>
</comment>
<dbReference type="GO" id="GO:0046872">
    <property type="term" value="F:metal ion binding"/>
    <property type="evidence" value="ECO:0007669"/>
    <property type="project" value="UniProtKB-KW"/>
</dbReference>
<evidence type="ECO:0000256" key="5">
    <source>
        <dbReference type="ARBA" id="ARBA00022833"/>
    </source>
</evidence>
<keyword evidence="3" id="KW-0479">Metal-binding</keyword>
<dbReference type="GeneID" id="49406556"/>
<dbReference type="Proteomes" id="UP000484547">
    <property type="component" value="Unassembled WGS sequence"/>
</dbReference>
<dbReference type="InterPro" id="IPR011055">
    <property type="entry name" value="Dup_hybrid_motif"/>
</dbReference>
<comment type="caution">
    <text evidence="10">The sequence shown here is derived from an EMBL/GenBank/DDBJ whole genome shotgun (WGS) entry which is preliminary data.</text>
</comment>
<evidence type="ECO:0000256" key="2">
    <source>
        <dbReference type="ARBA" id="ARBA00022670"/>
    </source>
</evidence>
<dbReference type="RefSeq" id="WP_021718246.1">
    <property type="nucleotide sequence ID" value="NZ_AP019004.1"/>
</dbReference>
<dbReference type="EMBL" id="WNBM01000005">
    <property type="protein sequence ID" value="MTT76173.1"/>
    <property type="molecule type" value="Genomic_DNA"/>
</dbReference>
<feature type="transmembrane region" description="Helical" evidence="8">
    <location>
        <begin position="36"/>
        <end position="56"/>
    </location>
</feature>
<keyword evidence="8" id="KW-0472">Membrane</keyword>
<dbReference type="PANTHER" id="PTHR21666">
    <property type="entry name" value="PEPTIDASE-RELATED"/>
    <property type="match status" value="1"/>
</dbReference>
<evidence type="ECO:0000256" key="6">
    <source>
        <dbReference type="ARBA" id="ARBA00023049"/>
    </source>
</evidence>
<keyword evidence="6" id="KW-0482">Metalloprotease</keyword>
<evidence type="ECO:0000256" key="8">
    <source>
        <dbReference type="SAM" id="Phobius"/>
    </source>
</evidence>
<accession>R6II95</accession>
<dbReference type="Pfam" id="PF01551">
    <property type="entry name" value="Peptidase_M23"/>
    <property type="match status" value="1"/>
</dbReference>